<reference evidence="1 2" key="1">
    <citation type="submission" date="2017-04" db="EMBL/GenBank/DDBJ databases">
        <authorList>
            <person name="Afonso C.L."/>
            <person name="Miller P.J."/>
            <person name="Scott M.A."/>
            <person name="Spackman E."/>
            <person name="Goraichik I."/>
            <person name="Dimitrov K.M."/>
            <person name="Suarez D.L."/>
            <person name="Swayne D.E."/>
        </authorList>
    </citation>
    <scope>NUCLEOTIDE SEQUENCE [LARGE SCALE GENOMIC DNA]</scope>
    <source>
        <strain evidence="1 2">VK13</strain>
    </source>
</reference>
<keyword evidence="2" id="KW-1185">Reference proteome</keyword>
<dbReference type="Pfam" id="PF00106">
    <property type="entry name" value="adh_short"/>
    <property type="match status" value="1"/>
</dbReference>
<accession>A0A1W1Y4E1</accession>
<gene>
    <name evidence="1" type="ORF">SAMN06296008_101360</name>
</gene>
<dbReference type="Proteomes" id="UP000192708">
    <property type="component" value="Unassembled WGS sequence"/>
</dbReference>
<dbReference type="PANTHER" id="PTHR45458">
    <property type="entry name" value="SHORT-CHAIN DEHYDROGENASE/REDUCTASE SDR"/>
    <property type="match status" value="1"/>
</dbReference>
<name>A0A1W1Y4E1_9BURK</name>
<dbReference type="Gene3D" id="3.40.50.720">
    <property type="entry name" value="NAD(P)-binding Rossmann-like Domain"/>
    <property type="match status" value="1"/>
</dbReference>
<evidence type="ECO:0000313" key="2">
    <source>
        <dbReference type="Proteomes" id="UP000192708"/>
    </source>
</evidence>
<dbReference type="InterPro" id="IPR052184">
    <property type="entry name" value="SDR_enzymes"/>
</dbReference>
<dbReference type="STRING" id="1938817.SAMN06296008_101360"/>
<dbReference type="EMBL" id="FWXJ01000001">
    <property type="protein sequence ID" value="SMC31070.1"/>
    <property type="molecule type" value="Genomic_DNA"/>
</dbReference>
<evidence type="ECO:0000313" key="1">
    <source>
        <dbReference type="EMBL" id="SMC31070.1"/>
    </source>
</evidence>
<dbReference type="InterPro" id="IPR036291">
    <property type="entry name" value="NAD(P)-bd_dom_sf"/>
</dbReference>
<dbReference type="AlphaFoldDB" id="A0A1W1Y4E1"/>
<dbReference type="PRINTS" id="PR00081">
    <property type="entry name" value="GDHRDH"/>
</dbReference>
<proteinExistence type="predicted"/>
<protein>
    <submittedName>
        <fullName evidence="1">NAD(P)-dependent dehydrogenase, short-chain alcohol dehydrogenase family</fullName>
    </submittedName>
</protein>
<dbReference type="PANTHER" id="PTHR45458:SF1">
    <property type="entry name" value="SHORT CHAIN DEHYDROGENASE"/>
    <property type="match status" value="1"/>
</dbReference>
<dbReference type="RefSeq" id="WP_084282136.1">
    <property type="nucleotide sequence ID" value="NZ_FWXJ01000001.1"/>
</dbReference>
<dbReference type="InterPro" id="IPR002347">
    <property type="entry name" value="SDR_fam"/>
</dbReference>
<organism evidence="1 2">
    <name type="scientific">Polynucleobacter kasalickyi</name>
    <dbReference type="NCBI Taxonomy" id="1938817"/>
    <lineage>
        <taxon>Bacteria</taxon>
        <taxon>Pseudomonadati</taxon>
        <taxon>Pseudomonadota</taxon>
        <taxon>Betaproteobacteria</taxon>
        <taxon>Burkholderiales</taxon>
        <taxon>Burkholderiaceae</taxon>
        <taxon>Polynucleobacter</taxon>
    </lineage>
</organism>
<dbReference type="SUPFAM" id="SSF51735">
    <property type="entry name" value="NAD(P)-binding Rossmann-fold domains"/>
    <property type="match status" value="1"/>
</dbReference>
<dbReference type="OrthoDB" id="5786478at2"/>
<sequence>MPLSKTLGVAYKALVIGVNGAIGSALFEALQKDPHCSQVIGVSRTSDIPIDITDESSIQNAYGKLFTQGPFDLILLATGILHEDGIAPEKKLDALQLDHLQRIFQVNTFGPALIIKHFHRLLSKQRSLFVCVSAKVGSIEDNRLGGWYSYRASKAALNMLIKTAGIEVRRTHPETSFVALHPGTVKSRLSSPFGSQKTGQIPAEAAAKMLVALSGIPVTAPSIFLSYDGSTIPW</sequence>
<dbReference type="GO" id="GO:0016616">
    <property type="term" value="F:oxidoreductase activity, acting on the CH-OH group of donors, NAD or NADP as acceptor"/>
    <property type="evidence" value="ECO:0007669"/>
    <property type="project" value="TreeGrafter"/>
</dbReference>